<keyword evidence="3" id="KW-1185">Reference proteome</keyword>
<name>A0AAD9S1X3_PHOAM</name>
<dbReference type="InterPro" id="IPR046676">
    <property type="entry name" value="DUF6546"/>
</dbReference>
<accession>A0AAD9S1X3</accession>
<dbReference type="Proteomes" id="UP001265746">
    <property type="component" value="Unassembled WGS sequence"/>
</dbReference>
<evidence type="ECO:0000313" key="2">
    <source>
        <dbReference type="EMBL" id="KAK2597013.1"/>
    </source>
</evidence>
<gene>
    <name evidence="2" type="ORF">N8I77_012887</name>
</gene>
<dbReference type="Pfam" id="PF20183">
    <property type="entry name" value="DUF6546"/>
    <property type="match status" value="1"/>
</dbReference>
<proteinExistence type="predicted"/>
<dbReference type="AlphaFoldDB" id="A0AAD9S1X3"/>
<evidence type="ECO:0000259" key="1">
    <source>
        <dbReference type="Pfam" id="PF20183"/>
    </source>
</evidence>
<reference evidence="2" key="1">
    <citation type="submission" date="2023-06" db="EMBL/GenBank/DDBJ databases">
        <authorList>
            <person name="Noh H."/>
        </authorList>
    </citation>
    <scope>NUCLEOTIDE SEQUENCE</scope>
    <source>
        <strain evidence="2">DUCC20226</strain>
    </source>
</reference>
<comment type="caution">
    <text evidence="2">The sequence shown here is derived from an EMBL/GenBank/DDBJ whole genome shotgun (WGS) entry which is preliminary data.</text>
</comment>
<sequence>MKTGIDNMLISAAAAAMTMPQLETMELWNGRAGLAALFKYQSRYAALTWRGTWDFTLRPRIIQAWEGVAQKHGSKGLVVHKELLDCRFDIKSHGDAIHYLRLSKPVVRPISLQQIRTEHNVHSVWEEMRKIRVQQEELQSV</sequence>
<dbReference type="EMBL" id="JAUJFL010000010">
    <property type="protein sequence ID" value="KAK2597013.1"/>
    <property type="molecule type" value="Genomic_DNA"/>
</dbReference>
<protein>
    <recommendedName>
        <fullName evidence="1">DUF6546 domain-containing protein</fullName>
    </recommendedName>
</protein>
<evidence type="ECO:0000313" key="3">
    <source>
        <dbReference type="Proteomes" id="UP001265746"/>
    </source>
</evidence>
<organism evidence="2 3">
    <name type="scientific">Phomopsis amygdali</name>
    <name type="common">Fusicoccum amygdali</name>
    <dbReference type="NCBI Taxonomy" id="1214568"/>
    <lineage>
        <taxon>Eukaryota</taxon>
        <taxon>Fungi</taxon>
        <taxon>Dikarya</taxon>
        <taxon>Ascomycota</taxon>
        <taxon>Pezizomycotina</taxon>
        <taxon>Sordariomycetes</taxon>
        <taxon>Sordariomycetidae</taxon>
        <taxon>Diaporthales</taxon>
        <taxon>Diaporthaceae</taxon>
        <taxon>Diaporthe</taxon>
    </lineage>
</organism>
<feature type="domain" description="DUF6546" evidence="1">
    <location>
        <begin position="3"/>
        <end position="108"/>
    </location>
</feature>